<dbReference type="RefSeq" id="WP_131364169.1">
    <property type="nucleotide sequence ID" value="NZ_SJKB01000015.1"/>
</dbReference>
<evidence type="ECO:0000259" key="2">
    <source>
        <dbReference type="Pfam" id="PF10756"/>
    </source>
</evidence>
<name>A0A4R0KBN0_9ACTN</name>
<dbReference type="EMBL" id="SJKB01000015">
    <property type="protein sequence ID" value="TCC55378.1"/>
    <property type="molecule type" value="Genomic_DNA"/>
</dbReference>
<evidence type="ECO:0000313" key="3">
    <source>
        <dbReference type="EMBL" id="TCC55378.1"/>
    </source>
</evidence>
<protein>
    <submittedName>
        <fullName evidence="3">PH domain-containing protein</fullName>
    </submittedName>
</protein>
<proteinExistence type="predicted"/>
<comment type="caution">
    <text evidence="3">The sequence shown here is derived from an EMBL/GenBank/DDBJ whole genome shotgun (WGS) entry which is preliminary data.</text>
</comment>
<keyword evidence="4" id="KW-1185">Reference proteome</keyword>
<evidence type="ECO:0000313" key="4">
    <source>
        <dbReference type="Proteomes" id="UP000291144"/>
    </source>
</evidence>
<feature type="transmembrane region" description="Helical" evidence="1">
    <location>
        <begin position="53"/>
        <end position="71"/>
    </location>
</feature>
<dbReference type="Pfam" id="PF10756">
    <property type="entry name" value="bPH_6"/>
    <property type="match status" value="1"/>
</dbReference>
<organism evidence="3 4">
    <name type="scientific">Kribbella pittospori</name>
    <dbReference type="NCBI Taxonomy" id="722689"/>
    <lineage>
        <taxon>Bacteria</taxon>
        <taxon>Bacillati</taxon>
        <taxon>Actinomycetota</taxon>
        <taxon>Actinomycetes</taxon>
        <taxon>Propionibacteriales</taxon>
        <taxon>Kribbellaceae</taxon>
        <taxon>Kribbella</taxon>
    </lineage>
</organism>
<sequence length="151" mass="16755">MDDKQPDKYGQGTVQEQVWGNNLWTRIFLGLPFLGATLVTIVDSEDWPIREMWPALLAFGVMTVTVIRPTVRITAHELVIRYPVGGRRVRRSEVVSARFNYFGLVIRLRDGGTAFAFLAPKLTSTELSSGGQPEPGNAAYEITQWAKGSAS</sequence>
<feature type="transmembrane region" description="Helical" evidence="1">
    <location>
        <begin position="23"/>
        <end position="41"/>
    </location>
</feature>
<keyword evidence="1" id="KW-1133">Transmembrane helix</keyword>
<gene>
    <name evidence="3" type="ORF">E0H73_36280</name>
</gene>
<dbReference type="InterPro" id="IPR019692">
    <property type="entry name" value="CFP-6_PH"/>
</dbReference>
<dbReference type="Proteomes" id="UP000291144">
    <property type="component" value="Unassembled WGS sequence"/>
</dbReference>
<keyword evidence="1" id="KW-0812">Transmembrane</keyword>
<keyword evidence="1" id="KW-0472">Membrane</keyword>
<feature type="domain" description="Low molecular weight protein antigen 6 PH" evidence="2">
    <location>
        <begin position="68"/>
        <end position="118"/>
    </location>
</feature>
<reference evidence="3 4" key="1">
    <citation type="submission" date="2019-02" db="EMBL/GenBank/DDBJ databases">
        <title>Kribbella capetownensis sp. nov. and Kribbella speibonae sp. nov., isolated from soil.</title>
        <authorList>
            <person name="Curtis S.M."/>
            <person name="Norton I."/>
            <person name="Everest G.J."/>
            <person name="Meyers P.R."/>
        </authorList>
    </citation>
    <scope>NUCLEOTIDE SEQUENCE [LARGE SCALE GENOMIC DNA]</scope>
    <source>
        <strain evidence="3 4">NRRL B-24813</strain>
    </source>
</reference>
<dbReference type="AlphaFoldDB" id="A0A4R0KBN0"/>
<accession>A0A4R0KBN0</accession>
<evidence type="ECO:0000256" key="1">
    <source>
        <dbReference type="SAM" id="Phobius"/>
    </source>
</evidence>
<dbReference type="OrthoDB" id="3831329at2"/>